<comment type="similarity">
    <text evidence="10">Belongs to the sugar phosphate cyclases superfamily. Dehydroquinate synthase family.</text>
</comment>
<keyword evidence="9 10" id="KW-0170">Cobalt</keyword>
<keyword evidence="10" id="KW-0028">Amino-acid biosynthesis</keyword>
<comment type="catalytic activity">
    <reaction evidence="10">
        <text>7-phospho-2-dehydro-3-deoxy-D-arabino-heptonate = 3-dehydroquinate + phosphate</text>
        <dbReference type="Rhea" id="RHEA:21968"/>
        <dbReference type="ChEBI" id="CHEBI:32364"/>
        <dbReference type="ChEBI" id="CHEBI:43474"/>
        <dbReference type="ChEBI" id="CHEBI:58394"/>
        <dbReference type="EC" id="4.2.3.4"/>
    </reaction>
</comment>
<gene>
    <name evidence="10" type="primary">aroB</name>
    <name evidence="14" type="ORF">TDIS_0020</name>
</gene>
<dbReference type="PIRSF" id="PIRSF001455">
    <property type="entry name" value="DHQ_synth"/>
    <property type="match status" value="1"/>
</dbReference>
<protein>
    <recommendedName>
        <fullName evidence="10 11">3-dehydroquinate synthase</fullName>
        <shortName evidence="10">DHQS</shortName>
        <ecNumber evidence="10 11">4.2.3.4</ecNumber>
    </recommendedName>
</protein>
<evidence type="ECO:0000256" key="1">
    <source>
        <dbReference type="ARBA" id="ARBA00001911"/>
    </source>
</evidence>
<dbReference type="RefSeq" id="WP_068668058.1">
    <property type="nucleotide sequence ID" value="NZ_LWLG01000001.1"/>
</dbReference>
<sequence>MKTLRVETAEPYEILIEGGLLTELPEDLPRVINTRKLALITDETVKELITEDLARILEEAGFETKVFSFPAGEASKRMETVVELARSMVRAGFDRKCVVLGVGGGVVGDMAGFLASIYMRGVPYIQVPTTLLAQVDSSVGGKTGVDLPEGKNLLGTFYQPKRVYIDYGVLASLPWEQFRNGLAEVVKYGCIWDRRLFEFLENRSQLLFLYDPDTLEHIICESCRIKAEVVSQDEREAGLRRVLNFGHTLGHALEAALDYEILHGEAVSVGMVAAARLSEALGVAEEPVAERIEALLERLGLPVRFPKEVSAEKLLRFLASDKKVWHGRLTMVLLKRIGEFAFYENPPVEKIMEVLEKL</sequence>
<dbReference type="Pfam" id="PF24621">
    <property type="entry name" value="DHQS_C"/>
    <property type="match status" value="1"/>
</dbReference>
<dbReference type="Pfam" id="PF01761">
    <property type="entry name" value="DHQ_synthase"/>
    <property type="match status" value="1"/>
</dbReference>
<proteinExistence type="inferred from homology"/>
<dbReference type="UniPathway" id="UPA00053">
    <property type="reaction ID" value="UER00085"/>
</dbReference>
<evidence type="ECO:0000256" key="10">
    <source>
        <dbReference type="HAMAP-Rule" id="MF_00110"/>
    </source>
</evidence>
<comment type="cofactor">
    <cofactor evidence="10">
        <name>Co(2+)</name>
        <dbReference type="ChEBI" id="CHEBI:48828"/>
    </cofactor>
    <cofactor evidence="10">
        <name>Zn(2+)</name>
        <dbReference type="ChEBI" id="CHEBI:29105"/>
    </cofactor>
    <text evidence="10">Binds 1 divalent metal cation per subunit. Can use either Co(2+) or Zn(2+).</text>
</comment>
<dbReference type="SUPFAM" id="SSF56796">
    <property type="entry name" value="Dehydroquinate synthase-like"/>
    <property type="match status" value="1"/>
</dbReference>
<keyword evidence="6 10" id="KW-0862">Zinc</keyword>
<dbReference type="FunFam" id="3.40.50.1970:FF:000007">
    <property type="entry name" value="Pentafunctional AROM polypeptide"/>
    <property type="match status" value="1"/>
</dbReference>
<dbReference type="InterPro" id="IPR056179">
    <property type="entry name" value="DHQS_C"/>
</dbReference>
<dbReference type="PANTHER" id="PTHR43622:SF1">
    <property type="entry name" value="3-DEHYDROQUINATE SYNTHASE"/>
    <property type="match status" value="1"/>
</dbReference>
<keyword evidence="10" id="KW-0963">Cytoplasm</keyword>
<dbReference type="HAMAP" id="MF_00110">
    <property type="entry name" value="DHQ_synthase"/>
    <property type="match status" value="1"/>
</dbReference>
<dbReference type="Proteomes" id="UP000078390">
    <property type="component" value="Unassembled WGS sequence"/>
</dbReference>
<dbReference type="PANTHER" id="PTHR43622">
    <property type="entry name" value="3-DEHYDROQUINATE SYNTHASE"/>
    <property type="match status" value="1"/>
</dbReference>
<dbReference type="Gene3D" id="3.40.50.1970">
    <property type="match status" value="1"/>
</dbReference>
<evidence type="ECO:0000256" key="7">
    <source>
        <dbReference type="ARBA" id="ARBA00023027"/>
    </source>
</evidence>
<comment type="pathway">
    <text evidence="10">Metabolic intermediate biosynthesis; chorismate biosynthesis; chorismate from D-erythrose 4-phosphate and phosphoenolpyruvate: step 2/7.</text>
</comment>
<evidence type="ECO:0000313" key="15">
    <source>
        <dbReference type="Proteomes" id="UP000078390"/>
    </source>
</evidence>
<evidence type="ECO:0000256" key="5">
    <source>
        <dbReference type="ARBA" id="ARBA00022741"/>
    </source>
</evidence>
<reference evidence="14 15" key="1">
    <citation type="submission" date="2016-04" db="EMBL/GenBank/DDBJ databases">
        <title>Genome analysis of Thermosulfurimonas dismutans, the first thermophilic sulfur-disproportionating bacterium of the phylum Thermodesulfobacteria.</title>
        <authorList>
            <person name="Mardanov A.V."/>
            <person name="Beletsky A.V."/>
            <person name="Kadnikov V.V."/>
            <person name="Slobodkin A.I."/>
            <person name="Ravin N.V."/>
        </authorList>
    </citation>
    <scope>NUCLEOTIDE SEQUENCE [LARGE SCALE GENOMIC DNA]</scope>
    <source>
        <strain evidence="14 15">S95</strain>
    </source>
</reference>
<evidence type="ECO:0000256" key="9">
    <source>
        <dbReference type="ARBA" id="ARBA00023285"/>
    </source>
</evidence>
<dbReference type="OrthoDB" id="9806583at2"/>
<dbReference type="InterPro" id="IPR030960">
    <property type="entry name" value="DHQS/DOIS_N"/>
</dbReference>
<feature type="binding site" evidence="10">
    <location>
        <begin position="105"/>
        <end position="109"/>
    </location>
    <ligand>
        <name>NAD(+)</name>
        <dbReference type="ChEBI" id="CHEBI:57540"/>
    </ligand>
</feature>
<keyword evidence="15" id="KW-1185">Reference proteome</keyword>
<comment type="caution">
    <text evidence="10">Lacks conserved residue(s) required for the propagation of feature annotation.</text>
</comment>
<keyword evidence="5 10" id="KW-0547">Nucleotide-binding</keyword>
<evidence type="ECO:0000256" key="8">
    <source>
        <dbReference type="ARBA" id="ARBA00023239"/>
    </source>
</evidence>
<dbReference type="PATRIC" id="fig|999894.6.peg.20"/>
<evidence type="ECO:0000259" key="13">
    <source>
        <dbReference type="Pfam" id="PF24621"/>
    </source>
</evidence>
<dbReference type="EMBL" id="LWLG01000001">
    <property type="protein sequence ID" value="OAQ21502.1"/>
    <property type="molecule type" value="Genomic_DNA"/>
</dbReference>
<dbReference type="InterPro" id="IPR030963">
    <property type="entry name" value="DHQ_synth_fam"/>
</dbReference>
<comment type="cofactor">
    <cofactor evidence="1 10">
        <name>NAD(+)</name>
        <dbReference type="ChEBI" id="CHEBI:57540"/>
    </cofactor>
</comment>
<evidence type="ECO:0000259" key="12">
    <source>
        <dbReference type="Pfam" id="PF01761"/>
    </source>
</evidence>
<accession>A0A179D7S8</accession>
<feature type="binding site" evidence="10">
    <location>
        <begin position="129"/>
        <end position="130"/>
    </location>
    <ligand>
        <name>NAD(+)</name>
        <dbReference type="ChEBI" id="CHEBI:57540"/>
    </ligand>
</feature>
<feature type="binding site" evidence="10">
    <location>
        <position position="151"/>
    </location>
    <ligand>
        <name>NAD(+)</name>
        <dbReference type="ChEBI" id="CHEBI:57540"/>
    </ligand>
</feature>
<comment type="function">
    <text evidence="3 10">Catalyzes the conversion of 3-deoxy-D-arabino-heptulosonate 7-phosphate (DAHP) to dehydroquinate (DHQ).</text>
</comment>
<dbReference type="STRING" id="999894.TDIS_0020"/>
<dbReference type="GO" id="GO:0000166">
    <property type="term" value="F:nucleotide binding"/>
    <property type="evidence" value="ECO:0007669"/>
    <property type="project" value="UniProtKB-KW"/>
</dbReference>
<feature type="binding site" evidence="10">
    <location>
        <position position="142"/>
    </location>
    <ligand>
        <name>NAD(+)</name>
        <dbReference type="ChEBI" id="CHEBI:57540"/>
    </ligand>
</feature>
<dbReference type="GO" id="GO:0046872">
    <property type="term" value="F:metal ion binding"/>
    <property type="evidence" value="ECO:0007669"/>
    <property type="project" value="UniProtKB-KW"/>
</dbReference>
<feature type="domain" description="3-dehydroquinate synthase N-terminal" evidence="12">
    <location>
        <begin position="68"/>
        <end position="179"/>
    </location>
</feature>
<feature type="binding site" evidence="10">
    <location>
        <position position="184"/>
    </location>
    <ligand>
        <name>Zn(2+)</name>
        <dbReference type="ChEBI" id="CHEBI:29105"/>
    </ligand>
</feature>
<dbReference type="CDD" id="cd08195">
    <property type="entry name" value="DHQS"/>
    <property type="match status" value="1"/>
</dbReference>
<keyword evidence="7 10" id="KW-0520">NAD</keyword>
<evidence type="ECO:0000256" key="2">
    <source>
        <dbReference type="ARBA" id="ARBA00001947"/>
    </source>
</evidence>
<evidence type="ECO:0000256" key="4">
    <source>
        <dbReference type="ARBA" id="ARBA00022723"/>
    </source>
</evidence>
<evidence type="ECO:0000256" key="6">
    <source>
        <dbReference type="ARBA" id="ARBA00022833"/>
    </source>
</evidence>
<dbReference type="GO" id="GO:0008652">
    <property type="term" value="P:amino acid biosynthetic process"/>
    <property type="evidence" value="ECO:0007669"/>
    <property type="project" value="UniProtKB-KW"/>
</dbReference>
<name>A0A179D7S8_9BACT</name>
<dbReference type="GO" id="GO:0005737">
    <property type="term" value="C:cytoplasm"/>
    <property type="evidence" value="ECO:0007669"/>
    <property type="project" value="UniProtKB-SubCell"/>
</dbReference>
<comment type="cofactor">
    <cofactor evidence="2">
        <name>Zn(2+)</name>
        <dbReference type="ChEBI" id="CHEBI:29105"/>
    </cofactor>
</comment>
<dbReference type="GO" id="GO:0009073">
    <property type="term" value="P:aromatic amino acid family biosynthetic process"/>
    <property type="evidence" value="ECO:0007669"/>
    <property type="project" value="UniProtKB-KW"/>
</dbReference>
<dbReference type="EC" id="4.2.3.4" evidence="10 11"/>
<feature type="domain" description="3-dehydroquinate synthase C-terminal" evidence="13">
    <location>
        <begin position="181"/>
        <end position="324"/>
    </location>
</feature>
<keyword evidence="4 10" id="KW-0479">Metal-binding</keyword>
<dbReference type="Gene3D" id="1.20.1090.10">
    <property type="entry name" value="Dehydroquinate synthase-like - alpha domain"/>
    <property type="match status" value="1"/>
</dbReference>
<keyword evidence="8 10" id="KW-0456">Lyase</keyword>
<evidence type="ECO:0000256" key="3">
    <source>
        <dbReference type="ARBA" id="ARBA00003485"/>
    </source>
</evidence>
<keyword evidence="10" id="KW-0057">Aromatic amino acid biosynthesis</keyword>
<comment type="caution">
    <text evidence="14">The sequence shown here is derived from an EMBL/GenBank/DDBJ whole genome shotgun (WGS) entry which is preliminary data.</text>
</comment>
<comment type="subcellular location">
    <subcellularLocation>
        <location evidence="10">Cytoplasm</location>
    </subcellularLocation>
</comment>
<feature type="binding site" evidence="10">
    <location>
        <position position="263"/>
    </location>
    <ligand>
        <name>Zn(2+)</name>
        <dbReference type="ChEBI" id="CHEBI:29105"/>
    </ligand>
</feature>
<organism evidence="14 15">
    <name type="scientific">Thermosulfurimonas dismutans</name>
    <dbReference type="NCBI Taxonomy" id="999894"/>
    <lineage>
        <taxon>Bacteria</taxon>
        <taxon>Pseudomonadati</taxon>
        <taxon>Thermodesulfobacteriota</taxon>
        <taxon>Thermodesulfobacteria</taxon>
        <taxon>Thermodesulfobacteriales</taxon>
        <taxon>Thermodesulfobacteriaceae</taxon>
        <taxon>Thermosulfurimonas</taxon>
    </lineage>
</organism>
<evidence type="ECO:0000313" key="14">
    <source>
        <dbReference type="EMBL" id="OAQ21502.1"/>
    </source>
</evidence>
<dbReference type="NCBIfam" id="TIGR01357">
    <property type="entry name" value="aroB"/>
    <property type="match status" value="1"/>
</dbReference>
<dbReference type="GO" id="GO:0003856">
    <property type="term" value="F:3-dehydroquinate synthase activity"/>
    <property type="evidence" value="ECO:0007669"/>
    <property type="project" value="UniProtKB-UniRule"/>
</dbReference>
<dbReference type="InterPro" id="IPR050071">
    <property type="entry name" value="Dehydroquinate_synthase"/>
</dbReference>
<dbReference type="InterPro" id="IPR016037">
    <property type="entry name" value="DHQ_synth_AroB"/>
</dbReference>
<dbReference type="GO" id="GO:0009423">
    <property type="term" value="P:chorismate biosynthetic process"/>
    <property type="evidence" value="ECO:0007669"/>
    <property type="project" value="UniProtKB-UniRule"/>
</dbReference>
<evidence type="ECO:0000256" key="11">
    <source>
        <dbReference type="NCBIfam" id="TIGR01357"/>
    </source>
</evidence>
<dbReference type="AlphaFoldDB" id="A0A179D7S8"/>
<feature type="binding site" evidence="10">
    <location>
        <position position="247"/>
    </location>
    <ligand>
        <name>Zn(2+)</name>
        <dbReference type="ChEBI" id="CHEBI:29105"/>
    </ligand>
</feature>